<dbReference type="Proteomes" id="UP000184699">
    <property type="component" value="Unassembled WGS sequence"/>
</dbReference>
<reference evidence="2" key="1">
    <citation type="submission" date="2016-11" db="EMBL/GenBank/DDBJ databases">
        <authorList>
            <person name="Varghese N."/>
            <person name="Submissions S."/>
        </authorList>
    </citation>
    <scope>NUCLEOTIDE SEQUENCE [LARGE SCALE GENOMIC DNA]</scope>
    <source>
        <strain evidence="2">DSM 8595</strain>
    </source>
</reference>
<accession>A0A1N6F9X1</accession>
<evidence type="ECO:0000313" key="1">
    <source>
        <dbReference type="EMBL" id="SIN92081.1"/>
    </source>
</evidence>
<proteinExistence type="predicted"/>
<evidence type="ECO:0008006" key="3">
    <source>
        <dbReference type="Google" id="ProtNLM"/>
    </source>
</evidence>
<sequence length="227" mass="25841">MDPASIATFPDSIGSARFQRYLDRYPGRNDLAARLYLWNLEVAGAYWGPISLLEVALRNAVHDRMKLGRSDEWWLTTQLAPYEAAALTRTIDKVFNRKGTLMCADDVVAATSFGFWVGMLSGGIARDPQFDYETRFWQTRLVHAFPGLPYGKRKYFHGELLQVQQLRNRIAHHEPVYHFNHTVMIGRIVELASYVNSDLSDYINRAERVTGAVARMPDAVSRGDCIL</sequence>
<gene>
    <name evidence="1" type="ORF">SAMN05443544_1872</name>
</gene>
<name>A0A1N6F9X1_9MICO</name>
<evidence type="ECO:0000313" key="2">
    <source>
        <dbReference type="Proteomes" id="UP000184699"/>
    </source>
</evidence>
<protein>
    <recommendedName>
        <fullName evidence="3">Abi-like protein</fullName>
    </recommendedName>
</protein>
<dbReference type="OrthoDB" id="3418622at2"/>
<dbReference type="EMBL" id="FSRJ01000002">
    <property type="protein sequence ID" value="SIN92081.1"/>
    <property type="molecule type" value="Genomic_DNA"/>
</dbReference>
<organism evidence="1 2">
    <name type="scientific">Agromyces cerinus subsp. cerinus</name>
    <dbReference type="NCBI Taxonomy" id="232089"/>
    <lineage>
        <taxon>Bacteria</taxon>
        <taxon>Bacillati</taxon>
        <taxon>Actinomycetota</taxon>
        <taxon>Actinomycetes</taxon>
        <taxon>Micrococcales</taxon>
        <taxon>Microbacteriaceae</taxon>
        <taxon>Agromyces</taxon>
    </lineage>
</organism>
<keyword evidence="2" id="KW-1185">Reference proteome</keyword>
<dbReference type="AlphaFoldDB" id="A0A1N6F9X1"/>
<dbReference type="RefSeq" id="WP_074260029.1">
    <property type="nucleotide sequence ID" value="NZ_FSRJ01000002.1"/>
</dbReference>
<dbReference type="STRING" id="232089.SAMN05443544_1872"/>